<organism evidence="1 2">
    <name type="scientific">Amnibacterium setariae</name>
    <dbReference type="NCBI Taxonomy" id="2306585"/>
    <lineage>
        <taxon>Bacteria</taxon>
        <taxon>Bacillati</taxon>
        <taxon>Actinomycetota</taxon>
        <taxon>Actinomycetes</taxon>
        <taxon>Micrococcales</taxon>
        <taxon>Microbacteriaceae</taxon>
        <taxon>Amnibacterium</taxon>
    </lineage>
</organism>
<evidence type="ECO:0000313" key="1">
    <source>
        <dbReference type="EMBL" id="RIX27848.1"/>
    </source>
</evidence>
<keyword evidence="2" id="KW-1185">Reference proteome</keyword>
<dbReference type="Proteomes" id="UP000265742">
    <property type="component" value="Unassembled WGS sequence"/>
</dbReference>
<dbReference type="AlphaFoldDB" id="A0A3A1TW71"/>
<reference evidence="2" key="1">
    <citation type="submission" date="2018-09" db="EMBL/GenBank/DDBJ databases">
        <authorList>
            <person name="Kim I."/>
        </authorList>
    </citation>
    <scope>NUCLEOTIDE SEQUENCE [LARGE SCALE GENOMIC DNA]</scope>
    <source>
        <strain evidence="2">DD4a</strain>
    </source>
</reference>
<protein>
    <submittedName>
        <fullName evidence="1">PD-(D/E)XK motif protein</fullName>
    </submittedName>
</protein>
<dbReference type="InterPro" id="IPR025534">
    <property type="entry name" value="DUF4420"/>
</dbReference>
<name>A0A3A1TW71_9MICO</name>
<proteinExistence type="predicted"/>
<dbReference type="EMBL" id="QXTG01000002">
    <property type="protein sequence ID" value="RIX27848.1"/>
    <property type="molecule type" value="Genomic_DNA"/>
</dbReference>
<dbReference type="Pfam" id="PF14390">
    <property type="entry name" value="DUF4420"/>
    <property type="match status" value="1"/>
</dbReference>
<sequence>MTAAPLGERWPVLGATDAARYEALRLTSSAIGDLLIAVDPSGSRHLLVPAERADLPLPAPSAGLTMLLSVQKWGDAPPVRMLDVTCALPTAFREFDLLVQDVEGAVEGQTDPAARTIMAIQRWRLLFERAKRPFDMTEQMGLFAELLVLESLLEQGAGDVGAWRGPYREPHDFELATRSLEVKALGPESETIEIHGLAQLDTAGDKPLDLLLIDLAPTTDGVHVSDLVARITTTFGVDLSAPLSALGWAPPESEAAEVGLQAGPSRRIRVRAGVPRLVAAALPSPTVDAIARVRYSLSVTALLPFIDLNDLVSIVRDASNVD</sequence>
<dbReference type="RefSeq" id="WP_119482157.1">
    <property type="nucleotide sequence ID" value="NZ_QXTG01000002.1"/>
</dbReference>
<evidence type="ECO:0000313" key="2">
    <source>
        <dbReference type="Proteomes" id="UP000265742"/>
    </source>
</evidence>
<accession>A0A3A1TW71</accession>
<dbReference type="OrthoDB" id="5100136at2"/>
<gene>
    <name evidence="1" type="ORF">D1781_09955</name>
</gene>
<comment type="caution">
    <text evidence="1">The sequence shown here is derived from an EMBL/GenBank/DDBJ whole genome shotgun (WGS) entry which is preliminary data.</text>
</comment>